<evidence type="ECO:0000313" key="2">
    <source>
        <dbReference type="Proteomes" id="UP001500604"/>
    </source>
</evidence>
<evidence type="ECO:0000313" key="1">
    <source>
        <dbReference type="EMBL" id="GAA4650593.1"/>
    </source>
</evidence>
<name>A0ABP8V2Y7_9GAMM</name>
<dbReference type="EMBL" id="BAABFL010000408">
    <property type="protein sequence ID" value="GAA4650593.1"/>
    <property type="molecule type" value="Genomic_DNA"/>
</dbReference>
<proteinExistence type="predicted"/>
<dbReference type="Proteomes" id="UP001500604">
    <property type="component" value="Unassembled WGS sequence"/>
</dbReference>
<keyword evidence="2" id="KW-1185">Reference proteome</keyword>
<sequence length="76" mass="8223">MSARVGVSIGCSSKETANKSLFPIAVSVMPRVTEDEGGLIRTFPNRFWGKVSGLEHHGLVVELSFMSNRESSLSVV</sequence>
<comment type="caution">
    <text evidence="1">The sequence shown here is derived from an EMBL/GenBank/DDBJ whole genome shotgun (WGS) entry which is preliminary data.</text>
</comment>
<protein>
    <submittedName>
        <fullName evidence="1">Uncharacterized protein</fullName>
    </submittedName>
</protein>
<gene>
    <name evidence="1" type="ORF">GCM10023116_28760</name>
</gene>
<accession>A0ABP8V2Y7</accession>
<organism evidence="1 2">
    <name type="scientific">Kistimonas scapharcae</name>
    <dbReference type="NCBI Taxonomy" id="1036133"/>
    <lineage>
        <taxon>Bacteria</taxon>
        <taxon>Pseudomonadati</taxon>
        <taxon>Pseudomonadota</taxon>
        <taxon>Gammaproteobacteria</taxon>
        <taxon>Oceanospirillales</taxon>
        <taxon>Endozoicomonadaceae</taxon>
        <taxon>Kistimonas</taxon>
    </lineage>
</organism>
<reference evidence="2" key="1">
    <citation type="journal article" date="2019" name="Int. J. Syst. Evol. Microbiol.">
        <title>The Global Catalogue of Microorganisms (GCM) 10K type strain sequencing project: providing services to taxonomists for standard genome sequencing and annotation.</title>
        <authorList>
            <consortium name="The Broad Institute Genomics Platform"/>
            <consortium name="The Broad Institute Genome Sequencing Center for Infectious Disease"/>
            <person name="Wu L."/>
            <person name="Ma J."/>
        </authorList>
    </citation>
    <scope>NUCLEOTIDE SEQUENCE [LARGE SCALE GENOMIC DNA]</scope>
    <source>
        <strain evidence="2">JCM 17805</strain>
    </source>
</reference>